<name>A0A372GFB3_9ACTN</name>
<dbReference type="NCBIfam" id="TIGR02937">
    <property type="entry name" value="sigma70-ECF"/>
    <property type="match status" value="1"/>
</dbReference>
<keyword evidence="4" id="KW-0804">Transcription</keyword>
<dbReference type="OrthoDB" id="4184921at2"/>
<dbReference type="Gene3D" id="1.10.1740.10">
    <property type="match status" value="1"/>
</dbReference>
<dbReference type="InterPro" id="IPR036388">
    <property type="entry name" value="WH-like_DNA-bd_sf"/>
</dbReference>
<keyword evidence="2" id="KW-0805">Transcription regulation</keyword>
<accession>A0A372GFB3</accession>
<reference evidence="7 8" key="1">
    <citation type="submission" date="2018-08" db="EMBL/GenBank/DDBJ databases">
        <title>Actinomadura spongicola sp. nov., isolated from marine sponge Leucetta chagosensis.</title>
        <authorList>
            <person name="Li L."/>
            <person name="Lin H.W."/>
        </authorList>
    </citation>
    <scope>NUCLEOTIDE SEQUENCE [LARGE SCALE GENOMIC DNA]</scope>
    <source>
        <strain evidence="7 8">LHW52907</strain>
    </source>
</reference>
<dbReference type="Proteomes" id="UP000262882">
    <property type="component" value="Unassembled WGS sequence"/>
</dbReference>
<dbReference type="InterPro" id="IPR014284">
    <property type="entry name" value="RNA_pol_sigma-70_dom"/>
</dbReference>
<dbReference type="PANTHER" id="PTHR43133:SF25">
    <property type="entry name" value="RNA POLYMERASE SIGMA FACTOR RFAY-RELATED"/>
    <property type="match status" value="1"/>
</dbReference>
<evidence type="ECO:0000256" key="1">
    <source>
        <dbReference type="ARBA" id="ARBA00010641"/>
    </source>
</evidence>
<dbReference type="GO" id="GO:0003677">
    <property type="term" value="F:DNA binding"/>
    <property type="evidence" value="ECO:0007669"/>
    <property type="project" value="InterPro"/>
</dbReference>
<evidence type="ECO:0000256" key="4">
    <source>
        <dbReference type="ARBA" id="ARBA00023163"/>
    </source>
</evidence>
<dbReference type="GO" id="GO:0016987">
    <property type="term" value="F:sigma factor activity"/>
    <property type="evidence" value="ECO:0007669"/>
    <property type="project" value="UniProtKB-KW"/>
</dbReference>
<sequence length="172" mass="18926">MYTAHYDAVARYASRRTSSPDDAVDVLGETFLTAWRRLDDVPPGDEARLWLYAVARRVLANHYRGAARRELLVTKLRGEFTEAAPTWEPSEVGAVQAAFGRLSADDRELLSLTGWEGLSPGEVAQVLGCRAGTARARLHRARKRFARALAREGVDVERYGARAVAMAEGVLG</sequence>
<gene>
    <name evidence="7" type="ORF">D0T12_20770</name>
</gene>
<dbReference type="Pfam" id="PF04542">
    <property type="entry name" value="Sigma70_r2"/>
    <property type="match status" value="1"/>
</dbReference>
<dbReference type="SUPFAM" id="SSF88946">
    <property type="entry name" value="Sigma2 domain of RNA polymerase sigma factors"/>
    <property type="match status" value="1"/>
</dbReference>
<dbReference type="CDD" id="cd06171">
    <property type="entry name" value="Sigma70_r4"/>
    <property type="match status" value="1"/>
</dbReference>
<evidence type="ECO:0000259" key="6">
    <source>
        <dbReference type="Pfam" id="PF08281"/>
    </source>
</evidence>
<dbReference type="InterPro" id="IPR013325">
    <property type="entry name" value="RNA_pol_sigma_r2"/>
</dbReference>
<dbReference type="AlphaFoldDB" id="A0A372GFB3"/>
<evidence type="ECO:0000313" key="8">
    <source>
        <dbReference type="Proteomes" id="UP000262882"/>
    </source>
</evidence>
<evidence type="ECO:0000259" key="5">
    <source>
        <dbReference type="Pfam" id="PF04542"/>
    </source>
</evidence>
<feature type="domain" description="RNA polymerase sigma-70 region 2" evidence="5">
    <location>
        <begin position="1"/>
        <end position="68"/>
    </location>
</feature>
<dbReference type="InterPro" id="IPR039425">
    <property type="entry name" value="RNA_pol_sigma-70-like"/>
</dbReference>
<dbReference type="SUPFAM" id="SSF88659">
    <property type="entry name" value="Sigma3 and sigma4 domains of RNA polymerase sigma factors"/>
    <property type="match status" value="1"/>
</dbReference>
<dbReference type="InterPro" id="IPR007627">
    <property type="entry name" value="RNA_pol_sigma70_r2"/>
</dbReference>
<dbReference type="InterPro" id="IPR013324">
    <property type="entry name" value="RNA_pol_sigma_r3/r4-like"/>
</dbReference>
<evidence type="ECO:0000313" key="7">
    <source>
        <dbReference type="EMBL" id="RFS83769.1"/>
    </source>
</evidence>
<dbReference type="PANTHER" id="PTHR43133">
    <property type="entry name" value="RNA POLYMERASE ECF-TYPE SIGMA FACTO"/>
    <property type="match status" value="1"/>
</dbReference>
<comment type="caution">
    <text evidence="7">The sequence shown here is derived from an EMBL/GenBank/DDBJ whole genome shotgun (WGS) entry which is preliminary data.</text>
</comment>
<dbReference type="Gene3D" id="1.10.10.10">
    <property type="entry name" value="Winged helix-like DNA-binding domain superfamily/Winged helix DNA-binding domain"/>
    <property type="match status" value="1"/>
</dbReference>
<dbReference type="Pfam" id="PF08281">
    <property type="entry name" value="Sigma70_r4_2"/>
    <property type="match status" value="1"/>
</dbReference>
<keyword evidence="8" id="KW-1185">Reference proteome</keyword>
<feature type="domain" description="RNA polymerase sigma factor 70 region 4 type 2" evidence="6">
    <location>
        <begin position="94"/>
        <end position="144"/>
    </location>
</feature>
<proteinExistence type="inferred from homology"/>
<comment type="similarity">
    <text evidence="1">Belongs to the sigma-70 factor family. ECF subfamily.</text>
</comment>
<protein>
    <submittedName>
        <fullName evidence="7">RNA polymerase sigma factor</fullName>
    </submittedName>
</protein>
<dbReference type="EMBL" id="QVNQ01000006">
    <property type="protein sequence ID" value="RFS83769.1"/>
    <property type="molecule type" value="Genomic_DNA"/>
</dbReference>
<evidence type="ECO:0000256" key="2">
    <source>
        <dbReference type="ARBA" id="ARBA00023015"/>
    </source>
</evidence>
<dbReference type="InterPro" id="IPR013249">
    <property type="entry name" value="RNA_pol_sigma70_r4_t2"/>
</dbReference>
<evidence type="ECO:0000256" key="3">
    <source>
        <dbReference type="ARBA" id="ARBA00023082"/>
    </source>
</evidence>
<keyword evidence="3" id="KW-0731">Sigma factor</keyword>
<organism evidence="7 8">
    <name type="scientific">Actinomadura spongiicola</name>
    <dbReference type="NCBI Taxonomy" id="2303421"/>
    <lineage>
        <taxon>Bacteria</taxon>
        <taxon>Bacillati</taxon>
        <taxon>Actinomycetota</taxon>
        <taxon>Actinomycetes</taxon>
        <taxon>Streptosporangiales</taxon>
        <taxon>Thermomonosporaceae</taxon>
        <taxon>Actinomadura</taxon>
    </lineage>
</organism>
<dbReference type="GO" id="GO:0006352">
    <property type="term" value="P:DNA-templated transcription initiation"/>
    <property type="evidence" value="ECO:0007669"/>
    <property type="project" value="InterPro"/>
</dbReference>